<keyword evidence="2" id="KW-0812">Transmembrane</keyword>
<dbReference type="EMBL" id="CP042997">
    <property type="protein sequence ID" value="QEH34938.1"/>
    <property type="molecule type" value="Genomic_DNA"/>
</dbReference>
<feature type="transmembrane region" description="Helical" evidence="2">
    <location>
        <begin position="391"/>
        <end position="408"/>
    </location>
</feature>
<evidence type="ECO:0000256" key="1">
    <source>
        <dbReference type="SAM" id="MobiDB-lite"/>
    </source>
</evidence>
<accession>A0A5B9W2W8</accession>
<feature type="compositionally biased region" description="Basic and acidic residues" evidence="1">
    <location>
        <begin position="10"/>
        <end position="20"/>
    </location>
</feature>
<gene>
    <name evidence="3" type="ORF">OJF2_34830</name>
</gene>
<dbReference type="AlphaFoldDB" id="A0A5B9W2W8"/>
<keyword evidence="4" id="KW-1185">Reference proteome</keyword>
<dbReference type="RefSeq" id="WP_148594798.1">
    <property type="nucleotide sequence ID" value="NZ_CP042997.1"/>
</dbReference>
<sequence length="458" mass="47978">MAIRVQCECGKKLKARDEMAGRTAPCPDCGRPLTVPHPGPSPAEDDVIGFADAASGADDEAPARPAAPALSRELPGSATSAPSSPSASSPAPAPPRRAAAAVAASPAEGRSSAREFLYLALILALVPLGISVLRPEAKDFEARLETAVEHADAETKARLGALEAREGVGLGDLLEAFPGGKLDASAHLPHSTIVHWIYGAVAAAGFLGLALLLFPGERKVPHHLLLAGLFTATVGIVLLLGFQYAAAATQGVWIRGRGIIVLLFYVVKFIGWSYASASDPGANFWLSFLGYTCGVGLCEELCKALPILSQYFGGNDRMGWRNAALWGLASGAGFGVAEGIMYSSRYYNGISPGEMYVVRFVSCAALHAIWTASVGIAVWRGRDGLRHGQDGASLALAVLKILAVPMILHGLYDTLLKQDMDLYALGVGAASFAWLVLQVERARAGDEEPSPASKPAWA</sequence>
<dbReference type="OrthoDB" id="278173at2"/>
<feature type="transmembrane region" description="Helical" evidence="2">
    <location>
        <begin position="193"/>
        <end position="214"/>
    </location>
</feature>
<dbReference type="PANTHER" id="PTHR36844">
    <property type="entry name" value="PROTEASE PRSW"/>
    <property type="match status" value="1"/>
</dbReference>
<dbReference type="KEGG" id="agv:OJF2_34830"/>
<dbReference type="PANTHER" id="PTHR36844:SF1">
    <property type="entry name" value="PROTEASE PRSW"/>
    <property type="match status" value="1"/>
</dbReference>
<feature type="transmembrane region" description="Helical" evidence="2">
    <location>
        <begin position="226"/>
        <end position="247"/>
    </location>
</feature>
<organism evidence="3 4">
    <name type="scientific">Aquisphaera giovannonii</name>
    <dbReference type="NCBI Taxonomy" id="406548"/>
    <lineage>
        <taxon>Bacteria</taxon>
        <taxon>Pseudomonadati</taxon>
        <taxon>Planctomycetota</taxon>
        <taxon>Planctomycetia</taxon>
        <taxon>Isosphaerales</taxon>
        <taxon>Isosphaeraceae</taxon>
        <taxon>Aquisphaera</taxon>
    </lineage>
</organism>
<dbReference type="InterPro" id="IPR026898">
    <property type="entry name" value="PrsW"/>
</dbReference>
<reference evidence="3 4" key="1">
    <citation type="submission" date="2019-08" db="EMBL/GenBank/DDBJ databases">
        <title>Deep-cultivation of Planctomycetes and their phenomic and genomic characterization uncovers novel biology.</title>
        <authorList>
            <person name="Wiegand S."/>
            <person name="Jogler M."/>
            <person name="Boedeker C."/>
            <person name="Pinto D."/>
            <person name="Vollmers J."/>
            <person name="Rivas-Marin E."/>
            <person name="Kohn T."/>
            <person name="Peeters S.H."/>
            <person name="Heuer A."/>
            <person name="Rast P."/>
            <person name="Oberbeckmann S."/>
            <person name="Bunk B."/>
            <person name="Jeske O."/>
            <person name="Meyerdierks A."/>
            <person name="Storesund J.E."/>
            <person name="Kallscheuer N."/>
            <person name="Luecker S."/>
            <person name="Lage O.M."/>
            <person name="Pohl T."/>
            <person name="Merkel B.J."/>
            <person name="Hornburger P."/>
            <person name="Mueller R.-W."/>
            <person name="Bruemmer F."/>
            <person name="Labrenz M."/>
            <person name="Spormann A.M."/>
            <person name="Op den Camp H."/>
            <person name="Overmann J."/>
            <person name="Amann R."/>
            <person name="Jetten M.S.M."/>
            <person name="Mascher T."/>
            <person name="Medema M.H."/>
            <person name="Devos D.P."/>
            <person name="Kaster A.-K."/>
            <person name="Ovreas L."/>
            <person name="Rohde M."/>
            <person name="Galperin M.Y."/>
            <person name="Jogler C."/>
        </authorList>
    </citation>
    <scope>NUCLEOTIDE SEQUENCE [LARGE SCALE GENOMIC DNA]</scope>
    <source>
        <strain evidence="3 4">OJF2</strain>
    </source>
</reference>
<feature type="transmembrane region" description="Helical" evidence="2">
    <location>
        <begin position="323"/>
        <end position="344"/>
    </location>
</feature>
<name>A0A5B9W2W8_9BACT</name>
<feature type="region of interest" description="Disordered" evidence="1">
    <location>
        <begin position="10"/>
        <end position="102"/>
    </location>
</feature>
<dbReference type="GO" id="GO:0008233">
    <property type="term" value="F:peptidase activity"/>
    <property type="evidence" value="ECO:0007669"/>
    <property type="project" value="InterPro"/>
</dbReference>
<evidence type="ECO:0000256" key="2">
    <source>
        <dbReference type="SAM" id="Phobius"/>
    </source>
</evidence>
<evidence type="ECO:0008006" key="5">
    <source>
        <dbReference type="Google" id="ProtNLM"/>
    </source>
</evidence>
<proteinExistence type="predicted"/>
<feature type="transmembrane region" description="Helical" evidence="2">
    <location>
        <begin position="420"/>
        <end position="437"/>
    </location>
</feature>
<evidence type="ECO:0000313" key="4">
    <source>
        <dbReference type="Proteomes" id="UP000324233"/>
    </source>
</evidence>
<protein>
    <recommendedName>
        <fullName evidence="5">Protease PrsW</fullName>
    </recommendedName>
</protein>
<keyword evidence="2" id="KW-1133">Transmembrane helix</keyword>
<feature type="compositionally biased region" description="Low complexity" evidence="1">
    <location>
        <begin position="63"/>
        <end position="102"/>
    </location>
</feature>
<feature type="transmembrane region" description="Helical" evidence="2">
    <location>
        <begin position="259"/>
        <end position="277"/>
    </location>
</feature>
<keyword evidence="2" id="KW-0472">Membrane</keyword>
<feature type="transmembrane region" description="Helical" evidence="2">
    <location>
        <begin position="356"/>
        <end position="379"/>
    </location>
</feature>
<feature type="transmembrane region" description="Helical" evidence="2">
    <location>
        <begin position="116"/>
        <end position="133"/>
    </location>
</feature>
<dbReference type="Pfam" id="PF13367">
    <property type="entry name" value="PrsW-protease"/>
    <property type="match status" value="1"/>
</dbReference>
<evidence type="ECO:0000313" key="3">
    <source>
        <dbReference type="EMBL" id="QEH34938.1"/>
    </source>
</evidence>
<dbReference type="Proteomes" id="UP000324233">
    <property type="component" value="Chromosome"/>
</dbReference>